<accession>A0A4R7T8H6</accession>
<sequence>MSFPPAWAPERFRAFVAAVEDSGLDDLWISEDCFNESAIASAVTALAMTERIRVGAAILPVPLRNVTQSAMEIATIDRLYPGRFVAGIGHGVQPWMEQAGVRADAPLTLLSEYATALRQLLNGETVTTKGRYVQLTDVTLAHPPTEPPPLLIGVAGPKSLAAAGELGTGTLLALGLDTDAIKQATRTTLEKAGKDHEVIASIPIAIGPNARARVDAELAEYGMKGTPEIGAVGNAEEIADRLKQIQAAGATTISVLPCRDEPDFGAFARFLGQEVKPLLQS</sequence>
<keyword evidence="3" id="KW-0503">Monooxygenase</keyword>
<dbReference type="PANTHER" id="PTHR43244:SF1">
    <property type="entry name" value="5,10-METHYLENETETRAHYDROMETHANOPTERIN REDUCTASE"/>
    <property type="match status" value="1"/>
</dbReference>
<dbReference type="EMBL" id="SOCE01000001">
    <property type="protein sequence ID" value="TDU87447.1"/>
    <property type="molecule type" value="Genomic_DNA"/>
</dbReference>
<dbReference type="GO" id="GO:0004497">
    <property type="term" value="F:monooxygenase activity"/>
    <property type="evidence" value="ECO:0007669"/>
    <property type="project" value="UniProtKB-KW"/>
</dbReference>
<dbReference type="PANTHER" id="PTHR43244">
    <property type="match status" value="1"/>
</dbReference>
<reference evidence="3 4" key="1">
    <citation type="submission" date="2019-03" db="EMBL/GenBank/DDBJ databases">
        <title>Genomic Encyclopedia of Type Strains, Phase III (KMG-III): the genomes of soil and plant-associated and newly described type strains.</title>
        <authorList>
            <person name="Whitman W."/>
        </authorList>
    </citation>
    <scope>NUCLEOTIDE SEQUENCE [LARGE SCALE GENOMIC DNA]</scope>
    <source>
        <strain evidence="3 4">VKM Ac-2575</strain>
    </source>
</reference>
<name>A0A4R7T8H6_9ACTN</name>
<evidence type="ECO:0000313" key="3">
    <source>
        <dbReference type="EMBL" id="TDU87447.1"/>
    </source>
</evidence>
<comment type="caution">
    <text evidence="3">The sequence shown here is derived from an EMBL/GenBank/DDBJ whole genome shotgun (WGS) entry which is preliminary data.</text>
</comment>
<keyword evidence="1" id="KW-0560">Oxidoreductase</keyword>
<dbReference type="InterPro" id="IPR036661">
    <property type="entry name" value="Luciferase-like_sf"/>
</dbReference>
<dbReference type="Pfam" id="PF00296">
    <property type="entry name" value="Bac_luciferase"/>
    <property type="match status" value="1"/>
</dbReference>
<dbReference type="Proteomes" id="UP000295151">
    <property type="component" value="Unassembled WGS sequence"/>
</dbReference>
<dbReference type="Gene3D" id="3.20.20.30">
    <property type="entry name" value="Luciferase-like domain"/>
    <property type="match status" value="1"/>
</dbReference>
<proteinExistence type="predicted"/>
<dbReference type="CDD" id="cd01097">
    <property type="entry name" value="Tetrahydromethanopterin_reductase"/>
    <property type="match status" value="1"/>
</dbReference>
<keyword evidence="4" id="KW-1185">Reference proteome</keyword>
<evidence type="ECO:0000256" key="1">
    <source>
        <dbReference type="ARBA" id="ARBA00023002"/>
    </source>
</evidence>
<dbReference type="GO" id="GO:0016705">
    <property type="term" value="F:oxidoreductase activity, acting on paired donors, with incorporation or reduction of molecular oxygen"/>
    <property type="evidence" value="ECO:0007669"/>
    <property type="project" value="InterPro"/>
</dbReference>
<organism evidence="3 4">
    <name type="scientific">Kribbella voronezhensis</name>
    <dbReference type="NCBI Taxonomy" id="2512212"/>
    <lineage>
        <taxon>Bacteria</taxon>
        <taxon>Bacillati</taxon>
        <taxon>Actinomycetota</taxon>
        <taxon>Actinomycetes</taxon>
        <taxon>Propionibacteriales</taxon>
        <taxon>Kribbellaceae</taxon>
        <taxon>Kribbella</taxon>
    </lineage>
</organism>
<evidence type="ECO:0000313" key="4">
    <source>
        <dbReference type="Proteomes" id="UP000295151"/>
    </source>
</evidence>
<dbReference type="InterPro" id="IPR011251">
    <property type="entry name" value="Luciferase-like_dom"/>
</dbReference>
<feature type="domain" description="Luciferase-like" evidence="2">
    <location>
        <begin position="9"/>
        <end position="215"/>
    </location>
</feature>
<dbReference type="InterPro" id="IPR050564">
    <property type="entry name" value="F420-G6PD/mer"/>
</dbReference>
<evidence type="ECO:0000259" key="2">
    <source>
        <dbReference type="Pfam" id="PF00296"/>
    </source>
</evidence>
<dbReference type="SUPFAM" id="SSF51679">
    <property type="entry name" value="Bacterial luciferase-like"/>
    <property type="match status" value="1"/>
</dbReference>
<dbReference type="AlphaFoldDB" id="A0A4R7T8H6"/>
<protein>
    <submittedName>
        <fullName evidence="3">Luciferase-like monooxygenase</fullName>
    </submittedName>
</protein>
<gene>
    <name evidence="3" type="ORF">EV138_0970</name>
</gene>